<gene>
    <name evidence="3" type="ORF">UFOPK3914_00684</name>
</gene>
<evidence type="ECO:0000256" key="1">
    <source>
        <dbReference type="SAM" id="MobiDB-lite"/>
    </source>
</evidence>
<reference evidence="3" key="1">
    <citation type="submission" date="2020-05" db="EMBL/GenBank/DDBJ databases">
        <authorList>
            <person name="Chiriac C."/>
            <person name="Salcher M."/>
            <person name="Ghai R."/>
            <person name="Kavagutti S V."/>
        </authorList>
    </citation>
    <scope>NUCLEOTIDE SEQUENCE</scope>
</reference>
<feature type="transmembrane region" description="Helical" evidence="2">
    <location>
        <begin position="122"/>
        <end position="141"/>
    </location>
</feature>
<feature type="transmembrane region" description="Helical" evidence="2">
    <location>
        <begin position="181"/>
        <end position="199"/>
    </location>
</feature>
<evidence type="ECO:0000313" key="3">
    <source>
        <dbReference type="EMBL" id="CAB4974948.1"/>
    </source>
</evidence>
<feature type="region of interest" description="Disordered" evidence="1">
    <location>
        <begin position="1"/>
        <end position="56"/>
    </location>
</feature>
<protein>
    <submittedName>
        <fullName evidence="3">Unannotated protein</fullName>
    </submittedName>
</protein>
<organism evidence="3">
    <name type="scientific">freshwater metagenome</name>
    <dbReference type="NCBI Taxonomy" id="449393"/>
    <lineage>
        <taxon>unclassified sequences</taxon>
        <taxon>metagenomes</taxon>
        <taxon>ecological metagenomes</taxon>
    </lineage>
</organism>
<evidence type="ECO:0000256" key="2">
    <source>
        <dbReference type="SAM" id="Phobius"/>
    </source>
</evidence>
<keyword evidence="2" id="KW-0472">Membrane</keyword>
<feature type="transmembrane region" description="Helical" evidence="2">
    <location>
        <begin position="148"/>
        <end position="169"/>
    </location>
</feature>
<dbReference type="EMBL" id="CAFBOG010000046">
    <property type="protein sequence ID" value="CAB4974948.1"/>
    <property type="molecule type" value="Genomic_DNA"/>
</dbReference>
<keyword evidence="2" id="KW-0812">Transmembrane</keyword>
<feature type="transmembrane region" description="Helical" evidence="2">
    <location>
        <begin position="75"/>
        <end position="96"/>
    </location>
</feature>
<name>A0A6J7M496_9ZZZZ</name>
<dbReference type="AlphaFoldDB" id="A0A6J7M496"/>
<keyword evidence="2" id="KW-1133">Transmembrane helix</keyword>
<feature type="compositionally biased region" description="Low complexity" evidence="1">
    <location>
        <begin position="35"/>
        <end position="55"/>
    </location>
</feature>
<sequence>MHPRPRGRTVELRQTSWVSQPETPWSYPPAPPAPQAGQPSSSSGSPEVSFSQSSPLGGTLPVSVAEPVKSDRRDLILTAVLLVSALVTGASSLMPWRDYAFRYGTRAQETGWAAANGGLGRGWMTVVCAVLLAVSGVLIAAERGRAGRVLAVLSGTTLMLLAVAEWGLGASNSRSGPGSGIWLQFLVGLLVVIAVGVLGPPEVDDAVLGSDSNA</sequence>
<proteinExistence type="predicted"/>
<accession>A0A6J7M496</accession>